<evidence type="ECO:0000313" key="2">
    <source>
        <dbReference type="Proteomes" id="UP000005317"/>
    </source>
</evidence>
<accession>A0A656HCZ7</accession>
<reference evidence="2" key="1">
    <citation type="journal article" date="2011" name="Stand. Genomic Sci.">
        <title>Genome sequence of the filamentous, gliding Thiothrix nivea neotype strain (JP2(T)).</title>
        <authorList>
            <person name="Lapidus A."/>
            <person name="Nolan M."/>
            <person name="Lucas S."/>
            <person name="Glavina Del Rio T."/>
            <person name="Tice H."/>
            <person name="Cheng J.F."/>
            <person name="Tapia R."/>
            <person name="Han C."/>
            <person name="Goodwin L."/>
            <person name="Pitluck S."/>
            <person name="Liolios K."/>
            <person name="Pagani I."/>
            <person name="Ivanova N."/>
            <person name="Huntemann M."/>
            <person name="Mavromatis K."/>
            <person name="Mikhailova N."/>
            <person name="Pati A."/>
            <person name="Chen A."/>
            <person name="Palaniappan K."/>
            <person name="Land M."/>
            <person name="Brambilla E.M."/>
            <person name="Rohde M."/>
            <person name="Abt B."/>
            <person name="Verbarg S."/>
            <person name="Goker M."/>
            <person name="Bristow J."/>
            <person name="Eisen J.A."/>
            <person name="Markowitz V."/>
            <person name="Hugenholtz P."/>
            <person name="Kyrpides N.C."/>
            <person name="Klenk H.P."/>
            <person name="Woyke T."/>
        </authorList>
    </citation>
    <scope>NUCLEOTIDE SEQUENCE [LARGE SCALE GENOMIC DNA]</scope>
    <source>
        <strain evidence="2">ATCC 35100 / DSM 5205 / JP2</strain>
    </source>
</reference>
<dbReference type="EMBL" id="JH651384">
    <property type="protein sequence ID" value="EIJ33326.1"/>
    <property type="molecule type" value="Genomic_DNA"/>
</dbReference>
<dbReference type="AlphaFoldDB" id="A0A656HCZ7"/>
<dbReference type="RefSeq" id="WP_002707280.1">
    <property type="nucleotide sequence ID" value="NZ_JH651384.1"/>
</dbReference>
<sequence>MVRGLVKNFVAGAAVTANRIVKHGAADDAVIHGAAATDKLLGVADADAASGARVDVVLSGVADVAYGGTVARGDLLTADANGKAVVASTGNRVVGVALVAGVAGDIGEVLLAQH</sequence>
<dbReference type="InterPro" id="IPR011231">
    <property type="entry name" value="Phage_VT1-Sakai_H0018"/>
</dbReference>
<evidence type="ECO:0000313" key="1">
    <source>
        <dbReference type="EMBL" id="EIJ33326.1"/>
    </source>
</evidence>
<evidence type="ECO:0008006" key="3">
    <source>
        <dbReference type="Google" id="ProtNLM"/>
    </source>
</evidence>
<dbReference type="Proteomes" id="UP000005317">
    <property type="component" value="Unassembled WGS sequence"/>
</dbReference>
<gene>
    <name evidence="1" type="ORF">Thini_0689</name>
</gene>
<organism evidence="1 2">
    <name type="scientific">Thiothrix nivea (strain ATCC 35100 / DSM 5205 / JP2)</name>
    <dbReference type="NCBI Taxonomy" id="870187"/>
    <lineage>
        <taxon>Bacteria</taxon>
        <taxon>Pseudomonadati</taxon>
        <taxon>Pseudomonadota</taxon>
        <taxon>Gammaproteobacteria</taxon>
        <taxon>Thiotrichales</taxon>
        <taxon>Thiotrichaceae</taxon>
        <taxon>Thiothrix</taxon>
    </lineage>
</organism>
<proteinExistence type="predicted"/>
<keyword evidence="2" id="KW-1185">Reference proteome</keyword>
<dbReference type="Pfam" id="PF09956">
    <property type="entry name" value="Phage_cement_2"/>
    <property type="match status" value="1"/>
</dbReference>
<name>A0A656HCZ7_THINJ</name>
<dbReference type="OrthoDB" id="6637138at2"/>
<protein>
    <recommendedName>
        <fullName evidence="3">DUF2190 domain-containing protein</fullName>
    </recommendedName>
</protein>